<dbReference type="PANTHER" id="PTHR45184">
    <property type="entry name" value="DNAJ PROTEIN ERDJ3A"/>
    <property type="match status" value="1"/>
</dbReference>
<dbReference type="SUPFAM" id="SSF46565">
    <property type="entry name" value="Chaperone J-domain"/>
    <property type="match status" value="1"/>
</dbReference>
<dbReference type="PROSITE" id="PS00636">
    <property type="entry name" value="DNAJ_1"/>
    <property type="match status" value="1"/>
</dbReference>
<feature type="compositionally biased region" description="Low complexity" evidence="1">
    <location>
        <begin position="349"/>
        <end position="359"/>
    </location>
</feature>
<dbReference type="SUPFAM" id="SSF52833">
    <property type="entry name" value="Thioredoxin-like"/>
    <property type="match status" value="1"/>
</dbReference>
<dbReference type="InterPro" id="IPR052842">
    <property type="entry name" value="ER_Co-chaperone"/>
</dbReference>
<dbReference type="Gene3D" id="1.10.287.110">
    <property type="entry name" value="DnaJ domain"/>
    <property type="match status" value="1"/>
</dbReference>
<dbReference type="InterPro" id="IPR036869">
    <property type="entry name" value="J_dom_sf"/>
</dbReference>
<evidence type="ECO:0000313" key="3">
    <source>
        <dbReference type="EMBL" id="KAL3784637.1"/>
    </source>
</evidence>
<name>A0ABD3PAI5_9STRA</name>
<dbReference type="EMBL" id="JALLPJ020000720">
    <property type="protein sequence ID" value="KAL3784637.1"/>
    <property type="molecule type" value="Genomic_DNA"/>
</dbReference>
<proteinExistence type="predicted"/>
<dbReference type="SMART" id="SM00271">
    <property type="entry name" value="DnaJ"/>
    <property type="match status" value="1"/>
</dbReference>
<keyword evidence="4" id="KW-1185">Reference proteome</keyword>
<dbReference type="PRINTS" id="PR00625">
    <property type="entry name" value="JDOMAIN"/>
</dbReference>
<evidence type="ECO:0000256" key="1">
    <source>
        <dbReference type="SAM" id="MobiDB-lite"/>
    </source>
</evidence>
<reference evidence="3 4" key="1">
    <citation type="submission" date="2024-10" db="EMBL/GenBank/DDBJ databases">
        <title>Updated reference genomes for cyclostephanoid diatoms.</title>
        <authorList>
            <person name="Roberts W.R."/>
            <person name="Alverson A.J."/>
        </authorList>
    </citation>
    <scope>NUCLEOTIDE SEQUENCE [LARGE SCALE GENOMIC DNA]</scope>
    <source>
        <strain evidence="3 4">AJA010-31</strain>
    </source>
</reference>
<dbReference type="Proteomes" id="UP001530400">
    <property type="component" value="Unassembled WGS sequence"/>
</dbReference>
<dbReference type="PROSITE" id="PS50076">
    <property type="entry name" value="DNAJ_2"/>
    <property type="match status" value="1"/>
</dbReference>
<dbReference type="InterPro" id="IPR018253">
    <property type="entry name" value="DnaJ_domain_CS"/>
</dbReference>
<feature type="domain" description="J" evidence="2">
    <location>
        <begin position="157"/>
        <end position="234"/>
    </location>
</feature>
<feature type="region of interest" description="Disordered" evidence="1">
    <location>
        <begin position="119"/>
        <end position="161"/>
    </location>
</feature>
<feature type="compositionally biased region" description="Basic and acidic residues" evidence="1">
    <location>
        <begin position="361"/>
        <end position="370"/>
    </location>
</feature>
<accession>A0ABD3PAI5</accession>
<sequence>MPLIIDTTKGKGSDFHFSDRWTDVFLIGSPAFLAPTPLIASSPPLCHPLSLRFDIAISTNFHVDIGHRNQWQNTPINNNQRAPQHPTDTLNTMAKSIILILLFTFLCNINNSHFGPRSVQAAANKQRREKENNQRKQQRSRQQSGGQQKSKNSGPDDPYKILGVKKNAKEKEIKSAYRKLALKYHPDKFKPEPSNTEEKNAILKSKHEEKFVKVSHAYDILSDEKKRNAYDKYGQNGLDMLEKGIDPEQAGFGSGFGGGEGGFGGFGGGAGGFSGFGGAGGFPGGFSGGFPGGGRGGTFSGGGSFGNADAFKIFESMFGGGGGGGGASFGNMFGGGDGGGQQKTRQRRQQQQQKQQQQKPKPKEVFEKNDPSGVAVLGRPKFPDSKAKNPWLILFYDKNQKDDKTTQEYIAQAKQLSAGVLKKAKGDKNNMIYRIGAIDCSTEKSFCKKRLRDADFPRFAIVLNGDVQVVARANSANAKKLHDYTTNTLKNMDGLVTNVSSARSIKERILSSSGTPGHPTVSIVLLTDKYETSPIYASLSYKHRHDGFTAFAESRGSNSELAKEYGVETYPTVLALIGSTPLVDQYTGRTFDLANLSKWVDVLGKKHFKNSFSSDSSNNKKKQKAR</sequence>
<feature type="compositionally biased region" description="Gly residues" evidence="1">
    <location>
        <begin position="328"/>
        <end position="341"/>
    </location>
</feature>
<feature type="compositionally biased region" description="Low complexity" evidence="1">
    <location>
        <begin position="140"/>
        <end position="153"/>
    </location>
</feature>
<dbReference type="Gene3D" id="3.40.30.10">
    <property type="entry name" value="Glutaredoxin"/>
    <property type="match status" value="1"/>
</dbReference>
<dbReference type="PANTHER" id="PTHR45184:SF1">
    <property type="entry name" value="DNAJ PROTEIN ERDJ3A"/>
    <property type="match status" value="1"/>
</dbReference>
<dbReference type="InterPro" id="IPR001623">
    <property type="entry name" value="DnaJ_domain"/>
</dbReference>
<gene>
    <name evidence="3" type="ORF">ACHAWO_009901</name>
</gene>
<evidence type="ECO:0000313" key="4">
    <source>
        <dbReference type="Proteomes" id="UP001530400"/>
    </source>
</evidence>
<feature type="region of interest" description="Disordered" evidence="1">
    <location>
        <begin position="328"/>
        <end position="381"/>
    </location>
</feature>
<dbReference type="InterPro" id="IPR036249">
    <property type="entry name" value="Thioredoxin-like_sf"/>
</dbReference>
<organism evidence="3 4">
    <name type="scientific">Cyclotella atomus</name>
    <dbReference type="NCBI Taxonomy" id="382360"/>
    <lineage>
        <taxon>Eukaryota</taxon>
        <taxon>Sar</taxon>
        <taxon>Stramenopiles</taxon>
        <taxon>Ochrophyta</taxon>
        <taxon>Bacillariophyta</taxon>
        <taxon>Coscinodiscophyceae</taxon>
        <taxon>Thalassiosirophycidae</taxon>
        <taxon>Stephanodiscales</taxon>
        <taxon>Stephanodiscaceae</taxon>
        <taxon>Cyclotella</taxon>
    </lineage>
</organism>
<dbReference type="AlphaFoldDB" id="A0ABD3PAI5"/>
<protein>
    <recommendedName>
        <fullName evidence="2">J domain-containing protein</fullName>
    </recommendedName>
</protein>
<comment type="caution">
    <text evidence="3">The sequence shown here is derived from an EMBL/GenBank/DDBJ whole genome shotgun (WGS) entry which is preliminary data.</text>
</comment>
<dbReference type="Pfam" id="PF00226">
    <property type="entry name" value="DnaJ"/>
    <property type="match status" value="1"/>
</dbReference>
<evidence type="ECO:0000259" key="2">
    <source>
        <dbReference type="PROSITE" id="PS50076"/>
    </source>
</evidence>
<dbReference type="CDD" id="cd06257">
    <property type="entry name" value="DnaJ"/>
    <property type="match status" value="1"/>
</dbReference>